<dbReference type="OrthoDB" id="7297045at2"/>
<evidence type="ECO:0008006" key="3">
    <source>
        <dbReference type="Google" id="ProtNLM"/>
    </source>
</evidence>
<name>A0A5C6ZX25_9FLAO</name>
<comment type="caution">
    <text evidence="1">The sequence shown here is derived from an EMBL/GenBank/DDBJ whole genome shotgun (WGS) entry which is preliminary data.</text>
</comment>
<organism evidence="1 2">
    <name type="scientific">Gillisia hiemivivida</name>
    <dbReference type="NCBI Taxonomy" id="291190"/>
    <lineage>
        <taxon>Bacteria</taxon>
        <taxon>Pseudomonadati</taxon>
        <taxon>Bacteroidota</taxon>
        <taxon>Flavobacteriia</taxon>
        <taxon>Flavobacteriales</taxon>
        <taxon>Flavobacteriaceae</taxon>
        <taxon>Gillisia</taxon>
    </lineage>
</organism>
<dbReference type="Proteomes" id="UP000321367">
    <property type="component" value="Unassembled WGS sequence"/>
</dbReference>
<proteinExistence type="predicted"/>
<reference evidence="1 2" key="1">
    <citation type="submission" date="2019-08" db="EMBL/GenBank/DDBJ databases">
        <title>Genome sequence of Gillisia hiemivivida IC154 (type strain).</title>
        <authorList>
            <person name="Bowman J.P."/>
        </authorList>
    </citation>
    <scope>NUCLEOTIDE SEQUENCE [LARGE SCALE GENOMIC DNA]</scope>
    <source>
        <strain evidence="1 2">IC154</strain>
    </source>
</reference>
<gene>
    <name evidence="1" type="ORF">ES724_08060</name>
</gene>
<protein>
    <recommendedName>
        <fullName evidence="3">SGNH/GDSL hydrolase family protein</fullName>
    </recommendedName>
</protein>
<dbReference type="SUPFAM" id="SSF52266">
    <property type="entry name" value="SGNH hydrolase"/>
    <property type="match status" value="1"/>
</dbReference>
<dbReference type="AlphaFoldDB" id="A0A5C6ZX25"/>
<evidence type="ECO:0000313" key="1">
    <source>
        <dbReference type="EMBL" id="TXD93872.1"/>
    </source>
</evidence>
<accession>A0A5C6ZX25</accession>
<dbReference type="RefSeq" id="WP_146931922.1">
    <property type="nucleotide sequence ID" value="NZ_CBCSHZ010000006.1"/>
</dbReference>
<dbReference type="EMBL" id="VORY01000007">
    <property type="protein sequence ID" value="TXD93872.1"/>
    <property type="molecule type" value="Genomic_DNA"/>
</dbReference>
<evidence type="ECO:0000313" key="2">
    <source>
        <dbReference type="Proteomes" id="UP000321367"/>
    </source>
</evidence>
<keyword evidence="2" id="KW-1185">Reference proteome</keyword>
<sequence length="272" mass="31550">MFFLDRSYTYIYENGEPRTKFQQILKSKKHYDVAFFGSSRTENHINCKLITELTGKSCVNFGISGSSIGDMLILMKLAENRKLTFNQVFMQIDYNYNNYGITDYLTAILIPFIANPVVKKQLHKYNSDNINRSIPFYRYMEFDKVIGLRELFATFLKVKSNIDIESGFSPKQGVGMDVAGSFPVAIKNNSEELEQMKELYKNTYTTLEFFTAPYCKAIKNREFVEKVQLKLPGLHNYIDIFDDIDEYFFDCGHLNRVGAEVFTKILAEDLLL</sequence>